<evidence type="ECO:0000313" key="2">
    <source>
        <dbReference type="EMBL" id="PSK83688.1"/>
    </source>
</evidence>
<sequence length="374" mass="42672">MKVKNLWSVLFIVSLLITSCSDDNNGVDEIEQKNSEELLTAHPWKFKSQEINGQTSDFITSSHIPYIAIFNSDGTFAMANFYHYEDNLPWTFNEEQIYVDEQLLNIDEISETNLKISYTDEEDGDVTLYFESEEPADAFEGDAIYGKHYKVAEAVFNSETQTMENNLSLFRFRALIEDGMATATYEKAVSLPYTIVSKTFVFVEEMSEGYEMKVDTEGDLHLLSMEYVSSVPKSTNVTGTTETDNVYTMSFRFTECELSDFLTGPDWKLTEVQKNGQVTTQDLPIDLGTIWFINPLTQKIEERPTASDDVAEYLLWDFIGTPTADNIQLEVTIDGGEVLTFTVIQVSLTELVFETEYDTDTYRFTFSVENEQDV</sequence>
<dbReference type="AlphaFoldDB" id="A0A2P8CFD4"/>
<dbReference type="RefSeq" id="WP_106541531.1">
    <property type="nucleotide sequence ID" value="NZ_BLAU01000001.1"/>
</dbReference>
<protein>
    <submittedName>
        <fullName evidence="2">Uncharacterized protein</fullName>
    </submittedName>
</protein>
<organism evidence="2 3">
    <name type="scientific">Prolixibacter denitrificans</name>
    <dbReference type="NCBI Taxonomy" id="1541063"/>
    <lineage>
        <taxon>Bacteria</taxon>
        <taxon>Pseudomonadati</taxon>
        <taxon>Bacteroidota</taxon>
        <taxon>Bacteroidia</taxon>
        <taxon>Marinilabiliales</taxon>
        <taxon>Prolixibacteraceae</taxon>
        <taxon>Prolixibacter</taxon>
    </lineage>
</organism>
<keyword evidence="4" id="KW-1185">Reference proteome</keyword>
<evidence type="ECO:0000313" key="1">
    <source>
        <dbReference type="EMBL" id="GET23233.1"/>
    </source>
</evidence>
<reference evidence="1 4" key="2">
    <citation type="submission" date="2019-10" db="EMBL/GenBank/DDBJ databases">
        <title>Prolixibacter strains distinguished by the presence of nitrate reductase genes were adept at nitrate-dependent anaerobic corrosion of metallic iron and carbon steel.</title>
        <authorList>
            <person name="Iino T."/>
            <person name="Shono N."/>
            <person name="Ito K."/>
            <person name="Nakamura R."/>
            <person name="Sueoka K."/>
            <person name="Harayama S."/>
            <person name="Ohkuma M."/>
        </authorList>
    </citation>
    <scope>NUCLEOTIDE SEQUENCE [LARGE SCALE GENOMIC DNA]</scope>
    <source>
        <strain evidence="1 4">MIC1-1</strain>
    </source>
</reference>
<name>A0A2P8CFD4_9BACT</name>
<dbReference type="EMBL" id="PYGC01000003">
    <property type="protein sequence ID" value="PSK83688.1"/>
    <property type="molecule type" value="Genomic_DNA"/>
</dbReference>
<gene>
    <name evidence="2" type="ORF">CLV93_103103</name>
    <name evidence="1" type="ORF">JCM18694_34790</name>
</gene>
<comment type="caution">
    <text evidence="2">The sequence shown here is derived from an EMBL/GenBank/DDBJ whole genome shotgun (WGS) entry which is preliminary data.</text>
</comment>
<proteinExistence type="predicted"/>
<reference evidence="2 3" key="1">
    <citation type="submission" date="2018-03" db="EMBL/GenBank/DDBJ databases">
        <title>Genomic Encyclopedia of Archaeal and Bacterial Type Strains, Phase II (KMG-II): from individual species to whole genera.</title>
        <authorList>
            <person name="Goeker M."/>
        </authorList>
    </citation>
    <scope>NUCLEOTIDE SEQUENCE [LARGE SCALE GENOMIC DNA]</scope>
    <source>
        <strain evidence="2 3">DSM 27267</strain>
    </source>
</reference>
<dbReference type="Proteomes" id="UP000240621">
    <property type="component" value="Unassembled WGS sequence"/>
</dbReference>
<evidence type="ECO:0000313" key="4">
    <source>
        <dbReference type="Proteomes" id="UP000396862"/>
    </source>
</evidence>
<evidence type="ECO:0000313" key="3">
    <source>
        <dbReference type="Proteomes" id="UP000240621"/>
    </source>
</evidence>
<dbReference type="Proteomes" id="UP000396862">
    <property type="component" value="Unassembled WGS sequence"/>
</dbReference>
<accession>A0A2P8CFD4</accession>
<dbReference type="PROSITE" id="PS51257">
    <property type="entry name" value="PROKAR_LIPOPROTEIN"/>
    <property type="match status" value="1"/>
</dbReference>
<dbReference type="EMBL" id="BLAU01000001">
    <property type="protein sequence ID" value="GET23233.1"/>
    <property type="molecule type" value="Genomic_DNA"/>
</dbReference>